<comment type="function">
    <text evidence="2 7">Hydrolysis of 6-phosphogluconolactone to 6-phosphogluconate.</text>
</comment>
<dbReference type="InterPro" id="IPR039104">
    <property type="entry name" value="6PGL"/>
</dbReference>
<dbReference type="RefSeq" id="WP_151423455.1">
    <property type="nucleotide sequence ID" value="NZ_WBJX01000002.1"/>
</dbReference>
<dbReference type="OrthoDB" id="9810967at2"/>
<dbReference type="GO" id="GO:0006098">
    <property type="term" value="P:pentose-phosphate shunt"/>
    <property type="evidence" value="ECO:0007669"/>
    <property type="project" value="UniProtKB-UniPathway"/>
</dbReference>
<dbReference type="CDD" id="cd01400">
    <property type="entry name" value="6PGL"/>
    <property type="match status" value="1"/>
</dbReference>
<feature type="domain" description="Glucosamine/galactosamine-6-phosphate isomerase" evidence="8">
    <location>
        <begin position="15"/>
        <end position="233"/>
    </location>
</feature>
<dbReference type="InterPro" id="IPR005900">
    <property type="entry name" value="6-phosphogluconolactonase_DevB"/>
</dbReference>
<dbReference type="GO" id="GO:0005975">
    <property type="term" value="P:carbohydrate metabolic process"/>
    <property type="evidence" value="ECO:0007669"/>
    <property type="project" value="UniProtKB-UniRule"/>
</dbReference>
<name>A0A7J5B323_9MICO</name>
<evidence type="ECO:0000256" key="2">
    <source>
        <dbReference type="ARBA" id="ARBA00002681"/>
    </source>
</evidence>
<comment type="pathway">
    <text evidence="3 7">Carbohydrate degradation; pentose phosphate pathway; D-ribulose 5-phosphate from D-glucose 6-phosphate (oxidative stage): step 2/3.</text>
</comment>
<sequence>MTQASRVRHVEPSVAAVADDAARRFVELVASTTAELHVAVSGGSVATKVLPAFVVEMARAGLDWTRVHVWFADERFVPTGHDDRNVVAVADALKGAAGFEQARLHATLASDSGETLDDAAVAYEAELRALVPPADGVPGGIPSLDLVLLGAGGDGHTASLFPGTPGLETAAALVESIRDSPKPPPERVTLTLPAIREAARVWAVVTGAEKAAAVRLASTEGVTAEESPLGAATGRLETLLLLDAGAAEALG</sequence>
<protein>
    <recommendedName>
        <fullName evidence="6 7">6-phosphogluconolactonase</fullName>
        <shortName evidence="7">6PGL</shortName>
        <ecNumber evidence="5 7">3.1.1.31</ecNumber>
    </recommendedName>
</protein>
<keyword evidence="10" id="KW-1185">Reference proteome</keyword>
<evidence type="ECO:0000259" key="8">
    <source>
        <dbReference type="Pfam" id="PF01182"/>
    </source>
</evidence>
<gene>
    <name evidence="7 9" type="primary">pgl</name>
    <name evidence="9" type="ORF">F8O03_08395</name>
</gene>
<dbReference type="Pfam" id="PF01182">
    <property type="entry name" value="Glucosamine_iso"/>
    <property type="match status" value="1"/>
</dbReference>
<evidence type="ECO:0000256" key="3">
    <source>
        <dbReference type="ARBA" id="ARBA00004961"/>
    </source>
</evidence>
<evidence type="ECO:0000256" key="6">
    <source>
        <dbReference type="ARBA" id="ARBA00020337"/>
    </source>
</evidence>
<comment type="caution">
    <text evidence="9">The sequence shown here is derived from an EMBL/GenBank/DDBJ whole genome shotgun (WGS) entry which is preliminary data.</text>
</comment>
<reference evidence="9 10" key="1">
    <citation type="submission" date="2019-09" db="EMBL/GenBank/DDBJ databases">
        <title>Phylogeny of genus Pseudoclavibacter and closely related genus.</title>
        <authorList>
            <person name="Li Y."/>
        </authorList>
    </citation>
    <scope>NUCLEOTIDE SEQUENCE [LARGE SCALE GENOMIC DNA]</scope>
    <source>
        <strain evidence="9 10">THG-MD12</strain>
    </source>
</reference>
<dbReference type="NCBIfam" id="TIGR01198">
    <property type="entry name" value="pgl"/>
    <property type="match status" value="1"/>
</dbReference>
<dbReference type="SUPFAM" id="SSF100950">
    <property type="entry name" value="NagB/RpiA/CoA transferase-like"/>
    <property type="match status" value="1"/>
</dbReference>
<dbReference type="EC" id="3.1.1.31" evidence="5 7"/>
<evidence type="ECO:0000256" key="4">
    <source>
        <dbReference type="ARBA" id="ARBA00010662"/>
    </source>
</evidence>
<dbReference type="PANTHER" id="PTHR11054">
    <property type="entry name" value="6-PHOSPHOGLUCONOLACTONASE"/>
    <property type="match status" value="1"/>
</dbReference>
<keyword evidence="7 9" id="KW-0378">Hydrolase</keyword>
<evidence type="ECO:0000256" key="1">
    <source>
        <dbReference type="ARBA" id="ARBA00000832"/>
    </source>
</evidence>
<dbReference type="UniPathway" id="UPA00115">
    <property type="reaction ID" value="UER00409"/>
</dbReference>
<organism evidence="9 10">
    <name type="scientific">Pseudoclavibacter terrae</name>
    <dbReference type="NCBI Taxonomy" id="1530195"/>
    <lineage>
        <taxon>Bacteria</taxon>
        <taxon>Bacillati</taxon>
        <taxon>Actinomycetota</taxon>
        <taxon>Actinomycetes</taxon>
        <taxon>Micrococcales</taxon>
        <taxon>Microbacteriaceae</taxon>
        <taxon>Pseudoclavibacter</taxon>
    </lineage>
</organism>
<dbReference type="EMBL" id="WBJX01000002">
    <property type="protein sequence ID" value="KAB1638402.1"/>
    <property type="molecule type" value="Genomic_DNA"/>
</dbReference>
<evidence type="ECO:0000313" key="9">
    <source>
        <dbReference type="EMBL" id="KAB1638402.1"/>
    </source>
</evidence>
<comment type="catalytic activity">
    <reaction evidence="1 7">
        <text>6-phospho-D-glucono-1,5-lactone + H2O = 6-phospho-D-gluconate + H(+)</text>
        <dbReference type="Rhea" id="RHEA:12556"/>
        <dbReference type="ChEBI" id="CHEBI:15377"/>
        <dbReference type="ChEBI" id="CHEBI:15378"/>
        <dbReference type="ChEBI" id="CHEBI:57955"/>
        <dbReference type="ChEBI" id="CHEBI:58759"/>
        <dbReference type="EC" id="3.1.1.31"/>
    </reaction>
</comment>
<evidence type="ECO:0000256" key="5">
    <source>
        <dbReference type="ARBA" id="ARBA00013198"/>
    </source>
</evidence>
<accession>A0A7J5B323</accession>
<dbReference type="Gene3D" id="3.40.50.1360">
    <property type="match status" value="1"/>
</dbReference>
<dbReference type="InterPro" id="IPR006148">
    <property type="entry name" value="Glc/Gal-6P_isomerase"/>
</dbReference>
<dbReference type="Proteomes" id="UP000490386">
    <property type="component" value="Unassembled WGS sequence"/>
</dbReference>
<dbReference type="PANTHER" id="PTHR11054:SF0">
    <property type="entry name" value="6-PHOSPHOGLUCONOLACTONASE"/>
    <property type="match status" value="1"/>
</dbReference>
<dbReference type="InterPro" id="IPR037171">
    <property type="entry name" value="NagB/RpiA_transferase-like"/>
</dbReference>
<dbReference type="AlphaFoldDB" id="A0A7J5B323"/>
<dbReference type="GO" id="GO:0017057">
    <property type="term" value="F:6-phosphogluconolactonase activity"/>
    <property type="evidence" value="ECO:0007669"/>
    <property type="project" value="UniProtKB-UniRule"/>
</dbReference>
<evidence type="ECO:0000256" key="7">
    <source>
        <dbReference type="RuleBase" id="RU365095"/>
    </source>
</evidence>
<evidence type="ECO:0000313" key="10">
    <source>
        <dbReference type="Proteomes" id="UP000490386"/>
    </source>
</evidence>
<proteinExistence type="inferred from homology"/>
<comment type="similarity">
    <text evidence="4 7">Belongs to the glucosamine/galactosamine-6-phosphate isomerase family. 6-phosphogluconolactonase subfamily.</text>
</comment>